<evidence type="ECO:0000256" key="2">
    <source>
        <dbReference type="ARBA" id="ARBA00012438"/>
    </source>
</evidence>
<evidence type="ECO:0000256" key="4">
    <source>
        <dbReference type="SAM" id="Phobius"/>
    </source>
</evidence>
<evidence type="ECO:0000256" key="3">
    <source>
        <dbReference type="SAM" id="MobiDB-lite"/>
    </source>
</evidence>
<comment type="caution">
    <text evidence="5">The sequence shown here is derived from an EMBL/GenBank/DDBJ whole genome shotgun (WGS) entry which is preliminary data.</text>
</comment>
<dbReference type="EMBL" id="JAEKPD010000014">
    <property type="protein sequence ID" value="MBJ3763818.1"/>
    <property type="molecule type" value="Genomic_DNA"/>
</dbReference>
<evidence type="ECO:0000313" key="5">
    <source>
        <dbReference type="EMBL" id="MBJ3763818.1"/>
    </source>
</evidence>
<name>A0A934MDE3_9RHOB</name>
<keyword evidence="6" id="KW-1185">Reference proteome</keyword>
<feature type="compositionally biased region" description="Gly residues" evidence="3">
    <location>
        <begin position="239"/>
        <end position="249"/>
    </location>
</feature>
<sequence length="249" mass="26395">MLEIGIHEAELRDLIRATAERSTGAPVLVRYPSDSPAYLVVKRSPNSETARHGLALVIDAVALLDGDPAFWMRAEATRRLALPDGTPLVGVAGDARAPQFTRALSSGTQPLELKIAIRVTVSDILPPGRVALVLALIVLGGVALRTIGRQRAKVRAAEASAELSGLETRLSHASRVNALGEMASGMAHELTQPLTAILAQAQAARHLAHGATRTASREFSTTWSDRRGAPPPYWSVCGRGPGRGSGMRK</sequence>
<proteinExistence type="predicted"/>
<gene>
    <name evidence="5" type="ORF">ILP92_13755</name>
</gene>
<dbReference type="CDD" id="cd00082">
    <property type="entry name" value="HisKA"/>
    <property type="match status" value="1"/>
</dbReference>
<comment type="catalytic activity">
    <reaction evidence="1">
        <text>ATP + protein L-histidine = ADP + protein N-phospho-L-histidine.</text>
        <dbReference type="EC" id="2.7.13.3"/>
    </reaction>
</comment>
<evidence type="ECO:0000313" key="6">
    <source>
        <dbReference type="Proteomes" id="UP000642488"/>
    </source>
</evidence>
<keyword evidence="4" id="KW-0472">Membrane</keyword>
<protein>
    <recommendedName>
        <fullName evidence="2">histidine kinase</fullName>
        <ecNumber evidence="2">2.7.13.3</ecNumber>
    </recommendedName>
</protein>
<reference evidence="5" key="1">
    <citation type="submission" date="2020-12" db="EMBL/GenBank/DDBJ databases">
        <title>Bacterial taxonomy.</title>
        <authorList>
            <person name="Pan X."/>
        </authorList>
    </citation>
    <scope>NUCLEOTIDE SEQUENCE</scope>
    <source>
        <strain evidence="5">KCTC 52957</strain>
    </source>
</reference>
<accession>A0A934MDE3</accession>
<evidence type="ECO:0000256" key="1">
    <source>
        <dbReference type="ARBA" id="ARBA00000085"/>
    </source>
</evidence>
<keyword evidence="4" id="KW-1133">Transmembrane helix</keyword>
<feature type="transmembrane region" description="Helical" evidence="4">
    <location>
        <begin position="130"/>
        <end position="147"/>
    </location>
</feature>
<feature type="region of interest" description="Disordered" evidence="3">
    <location>
        <begin position="230"/>
        <end position="249"/>
    </location>
</feature>
<dbReference type="GO" id="GO:0000155">
    <property type="term" value="F:phosphorelay sensor kinase activity"/>
    <property type="evidence" value="ECO:0007669"/>
    <property type="project" value="InterPro"/>
</dbReference>
<dbReference type="InterPro" id="IPR036097">
    <property type="entry name" value="HisK_dim/P_sf"/>
</dbReference>
<dbReference type="RefSeq" id="WP_198916991.1">
    <property type="nucleotide sequence ID" value="NZ_JAEKPD010000014.1"/>
</dbReference>
<dbReference type="InterPro" id="IPR003661">
    <property type="entry name" value="HisK_dim/P_dom"/>
</dbReference>
<dbReference type="SUPFAM" id="SSF47384">
    <property type="entry name" value="Homodimeric domain of signal transducing histidine kinase"/>
    <property type="match status" value="1"/>
</dbReference>
<dbReference type="Gene3D" id="1.10.287.130">
    <property type="match status" value="1"/>
</dbReference>
<dbReference type="Proteomes" id="UP000642488">
    <property type="component" value="Unassembled WGS sequence"/>
</dbReference>
<dbReference type="EC" id="2.7.13.3" evidence="2"/>
<organism evidence="5 6">
    <name type="scientific">Palleronia pontilimi</name>
    <dbReference type="NCBI Taxonomy" id="1964209"/>
    <lineage>
        <taxon>Bacteria</taxon>
        <taxon>Pseudomonadati</taxon>
        <taxon>Pseudomonadota</taxon>
        <taxon>Alphaproteobacteria</taxon>
        <taxon>Rhodobacterales</taxon>
        <taxon>Roseobacteraceae</taxon>
        <taxon>Palleronia</taxon>
    </lineage>
</organism>
<keyword evidence="4" id="KW-0812">Transmembrane</keyword>
<dbReference type="AlphaFoldDB" id="A0A934MDE3"/>